<evidence type="ECO:0000259" key="1">
    <source>
        <dbReference type="PROSITE" id="PS51186"/>
    </source>
</evidence>
<proteinExistence type="predicted"/>
<dbReference type="InterPro" id="IPR016181">
    <property type="entry name" value="Acyl_CoA_acyltransferase"/>
</dbReference>
<dbReference type="PANTHER" id="PTHR39173">
    <property type="entry name" value="ACETYLTRANSFERASE"/>
    <property type="match status" value="1"/>
</dbReference>
<dbReference type="PANTHER" id="PTHR39173:SF1">
    <property type="entry name" value="ACETYLTRANSFERASE"/>
    <property type="match status" value="1"/>
</dbReference>
<dbReference type="Pfam" id="PF13302">
    <property type="entry name" value="Acetyltransf_3"/>
    <property type="match status" value="1"/>
</dbReference>
<gene>
    <name evidence="2" type="ORF">ANI01nite_22220</name>
</gene>
<feature type="domain" description="N-acetyltransferase" evidence="1">
    <location>
        <begin position="40"/>
        <end position="189"/>
    </location>
</feature>
<reference evidence="2 3" key="1">
    <citation type="submission" date="2019-06" db="EMBL/GenBank/DDBJ databases">
        <title>Whole genome shotgun sequence of Glutamicibacter nicotianae NBRC 14234.</title>
        <authorList>
            <person name="Hosoyama A."/>
            <person name="Uohara A."/>
            <person name="Ohji S."/>
            <person name="Ichikawa N."/>
        </authorList>
    </citation>
    <scope>NUCLEOTIDE SEQUENCE [LARGE SCALE GENOMIC DNA]</scope>
    <source>
        <strain evidence="2 3">NBRC 14234</strain>
    </source>
</reference>
<organism evidence="2 3">
    <name type="scientific">Glutamicibacter nicotianae</name>
    <name type="common">Arthrobacter nicotianae</name>
    <dbReference type="NCBI Taxonomy" id="37929"/>
    <lineage>
        <taxon>Bacteria</taxon>
        <taxon>Bacillati</taxon>
        <taxon>Actinomycetota</taxon>
        <taxon>Actinomycetes</taxon>
        <taxon>Micrococcales</taxon>
        <taxon>Micrococcaceae</taxon>
        <taxon>Glutamicibacter</taxon>
    </lineage>
</organism>
<name>A0ABQ0RML1_GLUNI</name>
<evidence type="ECO:0000313" key="3">
    <source>
        <dbReference type="Proteomes" id="UP000316242"/>
    </source>
</evidence>
<comment type="caution">
    <text evidence="2">The sequence shown here is derived from an EMBL/GenBank/DDBJ whole genome shotgun (WGS) entry which is preliminary data.</text>
</comment>
<evidence type="ECO:0000313" key="2">
    <source>
        <dbReference type="EMBL" id="GEC13019.1"/>
    </source>
</evidence>
<dbReference type="SUPFAM" id="SSF55729">
    <property type="entry name" value="Acyl-CoA N-acyltransferases (Nat)"/>
    <property type="match status" value="1"/>
</dbReference>
<accession>A0ABQ0RML1</accession>
<dbReference type="InterPro" id="IPR000182">
    <property type="entry name" value="GNAT_dom"/>
</dbReference>
<dbReference type="EMBL" id="BJNE01000009">
    <property type="protein sequence ID" value="GEC13019.1"/>
    <property type="molecule type" value="Genomic_DNA"/>
</dbReference>
<dbReference type="Proteomes" id="UP000316242">
    <property type="component" value="Unassembled WGS sequence"/>
</dbReference>
<dbReference type="PROSITE" id="PS51186">
    <property type="entry name" value="GNAT"/>
    <property type="match status" value="1"/>
</dbReference>
<sequence>MTGIELIEPTASLHASFIRSTAEWAGTDQDGASVFFAAKYGWDLHNADDFAQWVQLLKDLETPDFTPPEGFVAQSTLWLVHGDEYLGAASLRHELGNDFLREVGGHIGYGIRPSARGNRLARIALAGSLEQARNLGLPRVMLTCNDSNIASARTIEACGGVLESIAPVSEIGPRFGSREDLRRYWIELG</sequence>
<dbReference type="RefSeq" id="WP_141358018.1">
    <property type="nucleotide sequence ID" value="NZ_BAAAWM010000001.1"/>
</dbReference>
<dbReference type="Gene3D" id="3.40.630.30">
    <property type="match status" value="1"/>
</dbReference>
<protein>
    <recommendedName>
        <fullName evidence="1">N-acetyltransferase domain-containing protein</fullName>
    </recommendedName>
</protein>
<keyword evidence="3" id="KW-1185">Reference proteome</keyword>